<dbReference type="SUPFAM" id="SSF49879">
    <property type="entry name" value="SMAD/FHA domain"/>
    <property type="match status" value="1"/>
</dbReference>
<proteinExistence type="predicted"/>
<dbReference type="SUPFAM" id="SSF46785">
    <property type="entry name" value="Winged helix' DNA-binding domain"/>
    <property type="match status" value="1"/>
</dbReference>
<dbReference type="Gene3D" id="1.10.10.10">
    <property type="entry name" value="Winged helix-like DNA-binding domain superfamily/Winged helix DNA-binding domain"/>
    <property type="match status" value="1"/>
</dbReference>
<keyword evidence="5 6" id="KW-0539">Nucleus</keyword>
<keyword evidence="3 6" id="KW-0238">DNA-binding</keyword>
<dbReference type="Pfam" id="PF00250">
    <property type="entry name" value="Forkhead"/>
    <property type="match status" value="1"/>
</dbReference>
<feature type="region of interest" description="Disordered" evidence="7">
    <location>
        <begin position="1144"/>
        <end position="1255"/>
    </location>
</feature>
<feature type="compositionally biased region" description="Low complexity" evidence="7">
    <location>
        <begin position="592"/>
        <end position="605"/>
    </location>
</feature>
<dbReference type="GO" id="GO:0000981">
    <property type="term" value="F:DNA-binding transcription factor activity, RNA polymerase II-specific"/>
    <property type="evidence" value="ECO:0007669"/>
    <property type="project" value="TreeGrafter"/>
</dbReference>
<accession>A0AAD9CS81</accession>
<dbReference type="SMART" id="SM00339">
    <property type="entry name" value="FH"/>
    <property type="match status" value="1"/>
</dbReference>
<feature type="compositionally biased region" description="Low complexity" evidence="7">
    <location>
        <begin position="1144"/>
        <end position="1154"/>
    </location>
</feature>
<dbReference type="PROSITE" id="PS00658">
    <property type="entry name" value="FORK_HEAD_2"/>
    <property type="match status" value="1"/>
</dbReference>
<feature type="compositionally biased region" description="Basic and acidic residues" evidence="7">
    <location>
        <begin position="834"/>
        <end position="878"/>
    </location>
</feature>
<dbReference type="EMBL" id="JAODAN010000012">
    <property type="protein sequence ID" value="KAK1920974.1"/>
    <property type="molecule type" value="Genomic_DNA"/>
</dbReference>
<comment type="subcellular location">
    <subcellularLocation>
        <location evidence="1 6">Nucleus</location>
    </subcellularLocation>
</comment>
<evidence type="ECO:0000256" key="6">
    <source>
        <dbReference type="PROSITE-ProRule" id="PRU00089"/>
    </source>
</evidence>
<dbReference type="GO" id="GO:0005634">
    <property type="term" value="C:nucleus"/>
    <property type="evidence" value="ECO:0007669"/>
    <property type="project" value="UniProtKB-SubCell"/>
</dbReference>
<feature type="domain" description="FHA" evidence="8">
    <location>
        <begin position="234"/>
        <end position="279"/>
    </location>
</feature>
<feature type="compositionally biased region" description="Acidic residues" evidence="7">
    <location>
        <begin position="389"/>
        <end position="412"/>
    </location>
</feature>
<feature type="compositionally biased region" description="Low complexity" evidence="7">
    <location>
        <begin position="1046"/>
        <end position="1069"/>
    </location>
</feature>
<evidence type="ECO:0000259" key="8">
    <source>
        <dbReference type="PROSITE" id="PS50006"/>
    </source>
</evidence>
<dbReference type="GO" id="GO:0000978">
    <property type="term" value="F:RNA polymerase II cis-regulatory region sequence-specific DNA binding"/>
    <property type="evidence" value="ECO:0007669"/>
    <property type="project" value="TreeGrafter"/>
</dbReference>
<feature type="compositionally biased region" description="Pro residues" evidence="7">
    <location>
        <begin position="579"/>
        <end position="591"/>
    </location>
</feature>
<evidence type="ECO:0000313" key="11">
    <source>
        <dbReference type="Proteomes" id="UP001182556"/>
    </source>
</evidence>
<feature type="region of interest" description="Disordered" evidence="7">
    <location>
        <begin position="1046"/>
        <end position="1075"/>
    </location>
</feature>
<evidence type="ECO:0000256" key="4">
    <source>
        <dbReference type="ARBA" id="ARBA00023163"/>
    </source>
</evidence>
<feature type="compositionally biased region" description="Basic and acidic residues" evidence="7">
    <location>
        <begin position="1235"/>
        <end position="1255"/>
    </location>
</feature>
<feature type="region of interest" description="Disordered" evidence="7">
    <location>
        <begin position="834"/>
        <end position="894"/>
    </location>
</feature>
<organism evidence="10 11">
    <name type="scientific">Papiliotrema laurentii</name>
    <name type="common">Cryptococcus laurentii</name>
    <dbReference type="NCBI Taxonomy" id="5418"/>
    <lineage>
        <taxon>Eukaryota</taxon>
        <taxon>Fungi</taxon>
        <taxon>Dikarya</taxon>
        <taxon>Basidiomycota</taxon>
        <taxon>Agaricomycotina</taxon>
        <taxon>Tremellomycetes</taxon>
        <taxon>Tremellales</taxon>
        <taxon>Rhynchogastremaceae</taxon>
        <taxon>Papiliotrema</taxon>
    </lineage>
</organism>
<feature type="compositionally biased region" description="Low complexity" evidence="7">
    <location>
        <begin position="879"/>
        <end position="894"/>
    </location>
</feature>
<feature type="region of interest" description="Disordered" evidence="7">
    <location>
        <begin position="165"/>
        <end position="236"/>
    </location>
</feature>
<dbReference type="PANTHER" id="PTHR45881">
    <property type="entry name" value="CHECKPOINT SUPPRESSOR 1-LIKE, ISOFORM A-RELATED"/>
    <property type="match status" value="1"/>
</dbReference>
<evidence type="ECO:0000256" key="5">
    <source>
        <dbReference type="ARBA" id="ARBA00023242"/>
    </source>
</evidence>
<dbReference type="InterPro" id="IPR036388">
    <property type="entry name" value="WH-like_DNA-bd_sf"/>
</dbReference>
<evidence type="ECO:0000313" key="10">
    <source>
        <dbReference type="EMBL" id="KAK1920974.1"/>
    </source>
</evidence>
<feature type="compositionally biased region" description="Pro residues" evidence="7">
    <location>
        <begin position="217"/>
        <end position="227"/>
    </location>
</feature>
<feature type="compositionally biased region" description="Low complexity" evidence="7">
    <location>
        <begin position="664"/>
        <end position="681"/>
    </location>
</feature>
<dbReference type="PROSITE" id="PS50039">
    <property type="entry name" value="FORK_HEAD_3"/>
    <property type="match status" value="1"/>
</dbReference>
<dbReference type="CDD" id="cd00059">
    <property type="entry name" value="FH_FOX"/>
    <property type="match status" value="1"/>
</dbReference>
<protein>
    <recommendedName>
        <fullName evidence="12">Pre-rRNA-processing protein fhl1</fullName>
    </recommendedName>
</protein>
<feature type="region of interest" description="Disordered" evidence="7">
    <location>
        <begin position="380"/>
        <end position="564"/>
    </location>
</feature>
<comment type="caution">
    <text evidence="10">The sequence shown here is derived from an EMBL/GenBank/DDBJ whole genome shotgun (WGS) entry which is preliminary data.</text>
</comment>
<dbReference type="PANTHER" id="PTHR45881:SF1">
    <property type="entry name" value="FORK HEAD PROTEIN HOMOLOG 2"/>
    <property type="match status" value="1"/>
</dbReference>
<dbReference type="InterPro" id="IPR000253">
    <property type="entry name" value="FHA_dom"/>
</dbReference>
<dbReference type="Pfam" id="PF00498">
    <property type="entry name" value="FHA"/>
    <property type="match status" value="1"/>
</dbReference>
<dbReference type="PROSITE" id="PS50006">
    <property type="entry name" value="FHA_DOMAIN"/>
    <property type="match status" value="1"/>
</dbReference>
<reference evidence="10" key="1">
    <citation type="submission" date="2023-02" db="EMBL/GenBank/DDBJ databases">
        <title>Identification and recombinant expression of a fungal hydrolase from Papiliotrema laurentii that hydrolyzes apple cutin and clears colloidal polyester polyurethane.</title>
        <authorList>
            <consortium name="DOE Joint Genome Institute"/>
            <person name="Roman V.A."/>
            <person name="Bojanowski C."/>
            <person name="Crable B.R."/>
            <person name="Wagner D.N."/>
            <person name="Hung C.S."/>
            <person name="Nadeau L.J."/>
            <person name="Schratz L."/>
            <person name="Haridas S."/>
            <person name="Pangilinan J."/>
            <person name="Lipzen A."/>
            <person name="Na H."/>
            <person name="Yan M."/>
            <person name="Ng V."/>
            <person name="Grigoriev I.V."/>
            <person name="Spatafora J.W."/>
            <person name="Barlow D."/>
            <person name="Biffinger J."/>
            <person name="Kelley-Loughnane N."/>
            <person name="Varaljay V.A."/>
            <person name="Crookes-Goodson W.J."/>
        </authorList>
    </citation>
    <scope>NUCLEOTIDE SEQUENCE</scope>
    <source>
        <strain evidence="10">5307AH</strain>
    </source>
</reference>
<feature type="compositionally biased region" description="Pro residues" evidence="7">
    <location>
        <begin position="635"/>
        <end position="649"/>
    </location>
</feature>
<dbReference type="Gene3D" id="2.60.200.20">
    <property type="match status" value="1"/>
</dbReference>
<keyword evidence="4" id="KW-0804">Transcription</keyword>
<evidence type="ECO:0000256" key="7">
    <source>
        <dbReference type="SAM" id="MobiDB-lite"/>
    </source>
</evidence>
<evidence type="ECO:0000259" key="9">
    <source>
        <dbReference type="PROSITE" id="PS50039"/>
    </source>
</evidence>
<feature type="DNA-binding region" description="Fork-head" evidence="6">
    <location>
        <begin position="746"/>
        <end position="843"/>
    </location>
</feature>
<feature type="region of interest" description="Disordered" evidence="7">
    <location>
        <begin position="576"/>
        <end position="700"/>
    </location>
</feature>
<evidence type="ECO:0000256" key="1">
    <source>
        <dbReference type="ARBA" id="ARBA00004123"/>
    </source>
</evidence>
<feature type="compositionally biased region" description="Low complexity" evidence="7">
    <location>
        <begin position="1218"/>
        <end position="1232"/>
    </location>
</feature>
<feature type="compositionally biased region" description="Low complexity" evidence="7">
    <location>
        <begin position="619"/>
        <end position="634"/>
    </location>
</feature>
<dbReference type="InterPro" id="IPR036390">
    <property type="entry name" value="WH_DNA-bd_sf"/>
</dbReference>
<feature type="region of interest" description="Disordered" evidence="7">
    <location>
        <begin position="1"/>
        <end position="21"/>
    </location>
</feature>
<name>A0AAD9CS81_PAPLA</name>
<evidence type="ECO:0000256" key="2">
    <source>
        <dbReference type="ARBA" id="ARBA00023015"/>
    </source>
</evidence>
<gene>
    <name evidence="10" type="ORF">DB88DRAFT_458542</name>
</gene>
<evidence type="ECO:0000256" key="3">
    <source>
        <dbReference type="ARBA" id="ARBA00023125"/>
    </source>
</evidence>
<evidence type="ECO:0008006" key="12">
    <source>
        <dbReference type="Google" id="ProtNLM"/>
    </source>
</evidence>
<dbReference type="InterPro" id="IPR001766">
    <property type="entry name" value="Fork_head_dom"/>
</dbReference>
<keyword evidence="2" id="KW-0805">Transcription regulation</keyword>
<dbReference type="PRINTS" id="PR00053">
    <property type="entry name" value="FORKHEAD"/>
</dbReference>
<feature type="compositionally biased region" description="Low complexity" evidence="7">
    <location>
        <begin position="507"/>
        <end position="525"/>
    </location>
</feature>
<dbReference type="InterPro" id="IPR030456">
    <property type="entry name" value="TF_fork_head_CS_2"/>
</dbReference>
<dbReference type="Proteomes" id="UP001182556">
    <property type="component" value="Unassembled WGS sequence"/>
</dbReference>
<feature type="compositionally biased region" description="Pro residues" evidence="7">
    <location>
        <begin position="606"/>
        <end position="618"/>
    </location>
</feature>
<keyword evidence="11" id="KW-1185">Reference proteome</keyword>
<sequence>MTANPPSGPSSSSGPWYPPVPSLAALPVDQTKTTPKPAYYKLQFGDDYTGFSYYVRTLNVVIGRNCERVVPPPDQLAPGVPTNPPLRGDDGLPSSSIAGLDVWSQGVGQNSPFGQDIKPTDGLDLSILGNGILDSFAQPPPLPPLDATANLHPDFQLQTEDVKPIIPASPGRAHTTPPESHSHPHLNGDSIAQPPLSAPPTTSNLQLEPESYFDPVFAPPAPPPPPTKKSGPVEHVDVDLGPLKSVSRNHAKIEYHTELGHFCLEIIGRNGAWVDDRYYVKGSTVPLNQGSQIQIATRIFSFILPPSADPSPYSSYGHEDTANALEDVPYPYNLPPGEVGYAEFYGEPGPGPSSVANMMGRIPPAFNVFAGGDGLGMGIEGVDGKVWDDEWDNSDESDSGDDESFGEGEEEGHGDGNANTAAGTVPKVKIRLKGDKAVATPEQPTTGDVEGDGDASGAVKKGSIKDSTKPNVPDDTKPGKGKGGKTTTKATKKKVKAEESTEDSAMDVDPSPAPDSAGAAGAASVQTTPNKAKKDKPSTKKESKKKKNTQPVEIKPNPASAPAAPVVATLADALAEAPAPAPAPVPTPAAPPTLAAAAAPTATPAKPVPNPAQPPVKPPAAANQPPTGAAATPLPAQPKPAQPGQPAKPTPANAQQRPPPAAIPPQLQKATPTTSPAATPTRQNSSSAPPEPPKPFFLTELIETPGRPGHIVVNVPIPPSGAGPRPPPGPLIGLDGKPFIGPPPIKPTVTFATIIHRALLFLPRGRGTLGEVCNWVAGEWEWFRLNIDAGWQNSIRHNLSLNKAFLKVPRIPEDDPESKGSVWIIDPEEGPLFEEKQRRDALKSAGKEKNAEVRRERERQKVEERARKQREMALEAHAAHGPHATAHGGNHAKPVLPRPTPIPPRPMQRAQAPTAVSANAKGLLQPKAKISVSIQTLTPAHRAKSVIATTDSSGNPLPFACDGTTLTLDQATFGHLTGDIIDKLTLLGAAGAVDVLSAWVINKNKNQAARAAQQAAAAQASSKPTAASIKAGLTAPRNGAIATPTAGSGGAAAKPIPKKPVAAAPGASGQKFGPAPPGASLTKVIGMIAEVANAKGDVNTVGPNAGALLRYIRVVGVDIDLRVAERIWATGVVPPLPAKKVGPAGGVAANKPNGTAGAPPRPVNTQGAGGPTASGAAVAKPVTAGQPAQVPRPVATQGPLAPALAPGAGVAPRPPVPAAAAAAAAAVAPNGPVKRKLEDGTEADDAKKAKVEAAL</sequence>
<feature type="compositionally biased region" description="Basic and acidic residues" evidence="7">
    <location>
        <begin position="463"/>
        <end position="478"/>
    </location>
</feature>
<feature type="compositionally biased region" description="Low complexity" evidence="7">
    <location>
        <begin position="1198"/>
        <end position="1211"/>
    </location>
</feature>
<dbReference type="AlphaFoldDB" id="A0AAD9CS81"/>
<dbReference type="InterPro" id="IPR008984">
    <property type="entry name" value="SMAD_FHA_dom_sf"/>
</dbReference>
<feature type="domain" description="Fork-head" evidence="9">
    <location>
        <begin position="746"/>
        <end position="843"/>
    </location>
</feature>